<gene>
    <name evidence="3" type="ORF">Abiwalacus_22920</name>
</gene>
<evidence type="ECO:0000313" key="4">
    <source>
        <dbReference type="Proteomes" id="UP001062263"/>
    </source>
</evidence>
<dbReference type="InterPro" id="IPR018639">
    <property type="entry name" value="DUF2062"/>
</dbReference>
<dbReference type="Pfam" id="PF09835">
    <property type="entry name" value="DUF2062"/>
    <property type="match status" value="1"/>
</dbReference>
<evidence type="ECO:0000256" key="1">
    <source>
        <dbReference type="SAM" id="Phobius"/>
    </source>
</evidence>
<keyword evidence="1" id="KW-1133">Transmembrane helix</keyword>
<feature type="transmembrane region" description="Helical" evidence="1">
    <location>
        <begin position="153"/>
        <end position="174"/>
    </location>
</feature>
<dbReference type="EMBL" id="AP025943">
    <property type="protein sequence ID" value="BDL44718.1"/>
    <property type="molecule type" value="Genomic_DNA"/>
</dbReference>
<feature type="domain" description="DUF2062" evidence="2">
    <location>
        <begin position="28"/>
        <end position="173"/>
    </location>
</feature>
<evidence type="ECO:0000313" key="3">
    <source>
        <dbReference type="EMBL" id="BDL44718.1"/>
    </source>
</evidence>
<accession>A0ABM7ZIY6</accession>
<evidence type="ECO:0000259" key="2">
    <source>
        <dbReference type="Pfam" id="PF09835"/>
    </source>
</evidence>
<name>A0ABM7ZIY6_9BACT</name>
<sequence>MEHRYRQLMRKVRLYLLTEVRKKSWTSRFLSAKIFDPVYWSWTRESVAVGAGWGAAAAIAPLPMQSLWGVFACLWRKGNIPVAILMAWLSPPGFTFFAIPAQWWLGWFLFSRFGLPTSGATWHMLKTGVEQWSWAPFNGLGIGMVSLEFLTGWAVSSVVLGGLCYGLVQLGWWLGLLIKGRRKHGEDGKRARPPHEGRPK</sequence>
<reference evidence="3" key="1">
    <citation type="submission" date="2022-06" db="EMBL/GenBank/DDBJ databases">
        <title>Akkermansia biwalacus sp. nov., an anaerobic mucin-degrading bacterium isolated from human intestine.</title>
        <authorList>
            <person name="Kobayashi Y."/>
            <person name="Inoue S."/>
            <person name="Kawahara T."/>
            <person name="Kohda N."/>
        </authorList>
    </citation>
    <scope>NUCLEOTIDE SEQUENCE</scope>
    <source>
        <strain evidence="3">WON2089</strain>
    </source>
</reference>
<organism evidence="3 4">
    <name type="scientific">Akkermansia biwaensis</name>
    <dbReference type="NCBI Taxonomy" id="2946555"/>
    <lineage>
        <taxon>Bacteria</taxon>
        <taxon>Pseudomonadati</taxon>
        <taxon>Verrucomicrobiota</taxon>
        <taxon>Verrucomicrobiia</taxon>
        <taxon>Verrucomicrobiales</taxon>
        <taxon>Akkermansiaceae</taxon>
        <taxon>Akkermansia</taxon>
    </lineage>
</organism>
<proteinExistence type="predicted"/>
<keyword evidence="1" id="KW-0472">Membrane</keyword>
<dbReference type="Proteomes" id="UP001062263">
    <property type="component" value="Chromosome"/>
</dbReference>
<protein>
    <recommendedName>
        <fullName evidence="2">DUF2062 domain-containing protein</fullName>
    </recommendedName>
</protein>
<keyword evidence="1" id="KW-0812">Transmembrane</keyword>
<feature type="transmembrane region" description="Helical" evidence="1">
    <location>
        <begin position="82"/>
        <end position="105"/>
    </location>
</feature>
<keyword evidence="4" id="KW-1185">Reference proteome</keyword>